<keyword evidence="3" id="KW-1185">Reference proteome</keyword>
<keyword evidence="1" id="KW-0472">Membrane</keyword>
<keyword evidence="1" id="KW-1133">Transmembrane helix</keyword>
<dbReference type="EMBL" id="JBHSKN010000007">
    <property type="protein sequence ID" value="MFC5239560.1"/>
    <property type="molecule type" value="Genomic_DNA"/>
</dbReference>
<reference evidence="3" key="1">
    <citation type="journal article" date="2019" name="Int. J. Syst. Evol. Microbiol.">
        <title>The Global Catalogue of Microorganisms (GCM) 10K type strain sequencing project: providing services to taxonomists for standard genome sequencing and annotation.</title>
        <authorList>
            <consortium name="The Broad Institute Genomics Platform"/>
            <consortium name="The Broad Institute Genome Sequencing Center for Infectious Disease"/>
            <person name="Wu L."/>
            <person name="Ma J."/>
        </authorList>
    </citation>
    <scope>NUCLEOTIDE SEQUENCE [LARGE SCALE GENOMIC DNA]</scope>
    <source>
        <strain evidence="3">CGMCC 4.7131</strain>
    </source>
</reference>
<protein>
    <submittedName>
        <fullName evidence="2">Uncharacterized protein</fullName>
    </submittedName>
</protein>
<dbReference type="Proteomes" id="UP001596035">
    <property type="component" value="Unassembled WGS sequence"/>
</dbReference>
<gene>
    <name evidence="2" type="ORF">ACFPWV_06495</name>
</gene>
<feature type="transmembrane region" description="Helical" evidence="1">
    <location>
        <begin position="293"/>
        <end position="313"/>
    </location>
</feature>
<sequence length="521" mass="56003">MDRITDDAGEEPPARVFGTELGEVMKEFGEARGEGLSLRQVEALNTERRHEYAADGGKKGSEAKKPLSYDHTTVRRYRSGDGIAPEDFIDLLVWIGNRLSTPLSGKRVAKLRGLRQEALKASANPAHRLENALFELEEADLTMGSLRKDLAAATARTAEAEQTLHAVHDRVVAMSASLDANSAADAEDRRTLLDELGHLGAELDRHRAEFDRSLTHQARLSAQLASLRAVTADQQRKLAAAVRSATEMEADQQRAAAEARAAHSLVAELRQRLHTTELQVAEHTGVRARAVKALAQVATLAVLTCAAAAGLWSASWWEGVILPQPAGQRILALVVTATVATFVGTVLGALVTAVAIGGFGFLWSVLRNREPYGRAPVAARVARGTGLAVSAVLAVAGVAAGLVWMAVLSLRLGVWVAGQAGLDIEVSGTWQAAAANLSALFAEWLCAVMLGLTTPAQEENDDIKDPTLVRASRHRKRWALGPFYHEEVSSFTERRSPEALIFPLLERQGEDPDAPKQPTGP</sequence>
<evidence type="ECO:0000313" key="2">
    <source>
        <dbReference type="EMBL" id="MFC5239560.1"/>
    </source>
</evidence>
<feature type="transmembrane region" description="Helical" evidence="1">
    <location>
        <begin position="387"/>
        <end position="410"/>
    </location>
</feature>
<name>A0ABW0DND1_9ACTN</name>
<organism evidence="2 3">
    <name type="scientific">Streptomyces atrovirens</name>
    <dbReference type="NCBI Taxonomy" id="285556"/>
    <lineage>
        <taxon>Bacteria</taxon>
        <taxon>Bacillati</taxon>
        <taxon>Actinomycetota</taxon>
        <taxon>Actinomycetes</taxon>
        <taxon>Kitasatosporales</taxon>
        <taxon>Streptomycetaceae</taxon>
        <taxon>Streptomyces</taxon>
    </lineage>
</organism>
<keyword evidence="1" id="KW-0812">Transmembrane</keyword>
<dbReference type="RefSeq" id="WP_344566385.1">
    <property type="nucleotide sequence ID" value="NZ_BAAATG010000050.1"/>
</dbReference>
<evidence type="ECO:0000256" key="1">
    <source>
        <dbReference type="SAM" id="Phobius"/>
    </source>
</evidence>
<accession>A0ABW0DND1</accession>
<feature type="transmembrane region" description="Helical" evidence="1">
    <location>
        <begin position="333"/>
        <end position="366"/>
    </location>
</feature>
<evidence type="ECO:0000313" key="3">
    <source>
        <dbReference type="Proteomes" id="UP001596035"/>
    </source>
</evidence>
<comment type="caution">
    <text evidence="2">The sequence shown here is derived from an EMBL/GenBank/DDBJ whole genome shotgun (WGS) entry which is preliminary data.</text>
</comment>
<proteinExistence type="predicted"/>